<dbReference type="PANTHER" id="PTHR21646:SF95">
    <property type="entry name" value="UBIQUITIN CARBOXYL-TERMINAL HYDROLASE 4-RELATED"/>
    <property type="match status" value="1"/>
</dbReference>
<dbReference type="Gene3D" id="3.40.250.10">
    <property type="entry name" value="Rhodanese-like domain"/>
    <property type="match status" value="1"/>
</dbReference>
<dbReference type="PROSITE" id="PS00972">
    <property type="entry name" value="USP_1"/>
    <property type="match status" value="1"/>
</dbReference>
<dbReference type="PROSITE" id="PS50235">
    <property type="entry name" value="USP_3"/>
    <property type="match status" value="1"/>
</dbReference>
<accession>A0A067Q5P6</accession>
<keyword evidence="6" id="KW-0378">Hydrolase</keyword>
<dbReference type="InterPro" id="IPR038765">
    <property type="entry name" value="Papain-like_cys_pep_sf"/>
</dbReference>
<dbReference type="InterPro" id="IPR001763">
    <property type="entry name" value="Rhodanese-like_dom"/>
</dbReference>
<feature type="domain" description="Rhodanese" evidence="9">
    <location>
        <begin position="440"/>
        <end position="563"/>
    </location>
</feature>
<feature type="compositionally biased region" description="Polar residues" evidence="8">
    <location>
        <begin position="395"/>
        <end position="417"/>
    </location>
</feature>
<dbReference type="EC" id="3.4.19.12" evidence="3"/>
<comment type="catalytic activity">
    <reaction evidence="1">
        <text>Thiol-dependent hydrolysis of ester, thioester, amide, peptide and isopeptide bonds formed by the C-terminal Gly of ubiquitin (a 76-residue protein attached to proteins as an intracellular targeting signal).</text>
        <dbReference type="EC" id="3.4.19.12"/>
    </reaction>
</comment>
<evidence type="ECO:0000256" key="1">
    <source>
        <dbReference type="ARBA" id="ARBA00000707"/>
    </source>
</evidence>
<dbReference type="GO" id="GO:0016579">
    <property type="term" value="P:protein deubiquitination"/>
    <property type="evidence" value="ECO:0007669"/>
    <property type="project" value="InterPro"/>
</dbReference>
<dbReference type="SUPFAM" id="SSF52821">
    <property type="entry name" value="Rhodanese/Cell cycle control phosphatase"/>
    <property type="match status" value="1"/>
</dbReference>
<feature type="compositionally biased region" description="Polar residues" evidence="8">
    <location>
        <begin position="151"/>
        <end position="171"/>
    </location>
</feature>
<gene>
    <name evidence="11" type="ORF">JAAARDRAFT_30889</name>
</gene>
<keyword evidence="5" id="KW-0833">Ubl conjugation pathway</keyword>
<sequence>MPGVSVLPPPPPSPAFGRFPTSASKMQNGHPRTADTLTVAEIKERAKDQALHASRGASALSLIKGARSQIATGRGCESDGDLKGALSAFVKSAALMQSVMNSAELQAESRPGRQGVLSKEVSEFLQREGNDLPKRVQSLESRLKELESSTPRENGTGANPKTNGVDSSPQKSGRGIADRVRALQDAGLELPPPKRLSKDLSNTNTPLTPPMAPQAVRVNRISIPGSSPTIQSSSIAGTSHPSTRQSASNGPISPTTQQHVFVHPSSFGPPSPTSSTSSSPRINHLSLSEFTQTFPSIDELDEINGLKLPSVPTGGGGSSPDSTGKLSSLDIRPELALPSPSVASKAFPVLPTIDPGPRPSSTPIRPSHDIFAHSRPASPSPNARNSVPAVPRKPSNLSLNSGSPKPSRSPLIPSTPTAPIDLPQANTIGPETLHEYMYQSGVKVLLIDLRTREAFGKEHIRADAVICLEPSILNRDHVTGDSIEDSFTVAPRDEWVLFINRDKFDLVAFYDDSSDSHGPLNSPFNTLFHAIYETAFRKVLKKMPVLLVGGLHAWKEKFPDEVSVGSKSSTPDGRSPNGLPPLAIAASHSFPIPEPQLISRPRATTDHSKGPSPERRGPPPLPEIPAVSVSRPRAGTDHQPVASSSKPSPQVSVSPPSETNGVLPRKPALPRPPSTPHIPSYNRGLYESAPVQQIPQPMTTSSSIQYPQFPRPSPPTMPPSSYTPPGHFGVVSPPPQASINPSPLSRRRSDYVDQSQEALSGLNGRASIDYPNLSSQHLIRPPPAAASPSLERQDNRPRGLPPVPPPHTAPQAGPRPPTIQSDYPVPYWSDVQIATLGLKNLGNTCYMNATIQCLNATVPFARFFTDGRWKSAVNMVNPLGTKGNLTNAFASILHEMWHGELPYLSPLLFRRSICNHASQFGGSDQHDSQEFLSFLLDGLHEDLNRILQKPTTEPTPEREAELERLPQQIASEQEWKIYRMRNDSIVVDFFQGQFRNRMECMTCHKTSTTYNTFMYLTLPVPTGRNSKVTLNQCLDTFVQEEVMDHSDAWKCPNCKALRKATKRLSISRLPPILLIHLKRFSFKGPFTDKIETVVDFPQKGLDLTNYMPPPLPPGVDKSQLNDGHPMSPDDPRAQLPPYRYDLYGVTNHFGSLSSGHYTAFIASRGGWMYCDDSRVTPTDAKEVVGKPAYVLYYKRVKA</sequence>
<dbReference type="GO" id="GO:0004843">
    <property type="term" value="F:cysteine-type deubiquitinase activity"/>
    <property type="evidence" value="ECO:0007669"/>
    <property type="project" value="UniProtKB-EC"/>
</dbReference>
<evidence type="ECO:0000256" key="2">
    <source>
        <dbReference type="ARBA" id="ARBA00009085"/>
    </source>
</evidence>
<protein>
    <recommendedName>
        <fullName evidence="3">ubiquitinyl hydrolase 1</fullName>
        <ecNumber evidence="3">3.4.19.12</ecNumber>
    </recommendedName>
</protein>
<dbReference type="HOGENOM" id="CLU_005922_2_1_1"/>
<feature type="domain" description="USP" evidence="10">
    <location>
        <begin position="836"/>
        <end position="1196"/>
    </location>
</feature>
<keyword evidence="12" id="KW-1185">Reference proteome</keyword>
<feature type="compositionally biased region" description="Polar residues" evidence="8">
    <location>
        <begin position="224"/>
        <end position="259"/>
    </location>
</feature>
<evidence type="ECO:0000313" key="11">
    <source>
        <dbReference type="EMBL" id="KDQ61450.1"/>
    </source>
</evidence>
<evidence type="ECO:0000256" key="5">
    <source>
        <dbReference type="ARBA" id="ARBA00022786"/>
    </source>
</evidence>
<dbReference type="CDD" id="cd02674">
    <property type="entry name" value="Peptidase_C19R"/>
    <property type="match status" value="1"/>
</dbReference>
<dbReference type="Pfam" id="PF00443">
    <property type="entry name" value="UCH"/>
    <property type="match status" value="1"/>
</dbReference>
<feature type="region of interest" description="Disordered" evidence="8">
    <location>
        <begin position="346"/>
        <end position="426"/>
    </location>
</feature>
<feature type="region of interest" description="Disordered" evidence="8">
    <location>
        <begin position="1"/>
        <end position="34"/>
    </location>
</feature>
<feature type="compositionally biased region" description="Basic and acidic residues" evidence="8">
    <location>
        <begin position="603"/>
        <end position="617"/>
    </location>
</feature>
<feature type="region of interest" description="Disordered" evidence="8">
    <location>
        <begin position="305"/>
        <end position="327"/>
    </location>
</feature>
<dbReference type="InterPro" id="IPR036873">
    <property type="entry name" value="Rhodanese-like_dom_sf"/>
</dbReference>
<dbReference type="InterPro" id="IPR028889">
    <property type="entry name" value="USP"/>
</dbReference>
<dbReference type="OrthoDB" id="292964at2759"/>
<dbReference type="InterPro" id="IPR018200">
    <property type="entry name" value="USP_CS"/>
</dbReference>
<feature type="region of interest" description="Disordered" evidence="8">
    <location>
        <begin position="773"/>
        <end position="821"/>
    </location>
</feature>
<evidence type="ECO:0000256" key="8">
    <source>
        <dbReference type="SAM" id="MobiDB-lite"/>
    </source>
</evidence>
<dbReference type="AlphaFoldDB" id="A0A067Q5P6"/>
<evidence type="ECO:0000259" key="10">
    <source>
        <dbReference type="PROSITE" id="PS50235"/>
    </source>
</evidence>
<feature type="compositionally biased region" description="Polar residues" evidence="8">
    <location>
        <begin position="697"/>
        <end position="706"/>
    </location>
</feature>
<feature type="region of interest" description="Disordered" evidence="8">
    <location>
        <begin position="697"/>
        <end position="758"/>
    </location>
</feature>
<feature type="region of interest" description="Disordered" evidence="8">
    <location>
        <begin position="562"/>
        <end position="683"/>
    </location>
</feature>
<dbReference type="PROSITE" id="PS50206">
    <property type="entry name" value="RHODANESE_3"/>
    <property type="match status" value="1"/>
</dbReference>
<evidence type="ECO:0000256" key="3">
    <source>
        <dbReference type="ARBA" id="ARBA00012759"/>
    </source>
</evidence>
<feature type="compositionally biased region" description="Low complexity" evidence="8">
    <location>
        <begin position="640"/>
        <end position="657"/>
    </location>
</feature>
<dbReference type="InParanoid" id="A0A067Q5P6"/>
<keyword evidence="4" id="KW-0645">Protease</keyword>
<comment type="similarity">
    <text evidence="2">Belongs to the peptidase C19 family.</text>
</comment>
<dbReference type="GO" id="GO:0006508">
    <property type="term" value="P:proteolysis"/>
    <property type="evidence" value="ECO:0007669"/>
    <property type="project" value="UniProtKB-KW"/>
</dbReference>
<dbReference type="InterPro" id="IPR001394">
    <property type="entry name" value="Peptidase_C19_UCH"/>
</dbReference>
<evidence type="ECO:0000313" key="12">
    <source>
        <dbReference type="Proteomes" id="UP000027265"/>
    </source>
</evidence>
<dbReference type="Gene3D" id="3.90.70.10">
    <property type="entry name" value="Cysteine proteinases"/>
    <property type="match status" value="1"/>
</dbReference>
<evidence type="ECO:0000259" key="9">
    <source>
        <dbReference type="PROSITE" id="PS50206"/>
    </source>
</evidence>
<feature type="region of interest" description="Disordered" evidence="8">
    <location>
        <begin position="126"/>
        <end position="287"/>
    </location>
</feature>
<dbReference type="PROSITE" id="PS00973">
    <property type="entry name" value="USP_2"/>
    <property type="match status" value="1"/>
</dbReference>
<feature type="region of interest" description="Disordered" evidence="8">
    <location>
        <begin position="1111"/>
        <end position="1131"/>
    </location>
</feature>
<dbReference type="SUPFAM" id="SSF54001">
    <property type="entry name" value="Cysteine proteinases"/>
    <property type="match status" value="1"/>
</dbReference>
<name>A0A067Q5P6_9AGAM</name>
<dbReference type="InterPro" id="IPR050185">
    <property type="entry name" value="Ub_carboxyl-term_hydrolase"/>
</dbReference>
<dbReference type="EMBL" id="KL197712">
    <property type="protein sequence ID" value="KDQ61450.1"/>
    <property type="molecule type" value="Genomic_DNA"/>
</dbReference>
<feature type="compositionally biased region" description="Pro residues" evidence="8">
    <location>
        <begin position="799"/>
        <end position="817"/>
    </location>
</feature>
<dbReference type="Proteomes" id="UP000027265">
    <property type="component" value="Unassembled WGS sequence"/>
</dbReference>
<evidence type="ECO:0000256" key="4">
    <source>
        <dbReference type="ARBA" id="ARBA00022670"/>
    </source>
</evidence>
<evidence type="ECO:0000256" key="7">
    <source>
        <dbReference type="ARBA" id="ARBA00022807"/>
    </source>
</evidence>
<reference evidence="12" key="1">
    <citation type="journal article" date="2014" name="Proc. Natl. Acad. Sci. U.S.A.">
        <title>Extensive sampling of basidiomycete genomes demonstrates inadequacy of the white-rot/brown-rot paradigm for wood decay fungi.</title>
        <authorList>
            <person name="Riley R."/>
            <person name="Salamov A.A."/>
            <person name="Brown D.W."/>
            <person name="Nagy L.G."/>
            <person name="Floudas D."/>
            <person name="Held B.W."/>
            <person name="Levasseur A."/>
            <person name="Lombard V."/>
            <person name="Morin E."/>
            <person name="Otillar R."/>
            <person name="Lindquist E.A."/>
            <person name="Sun H."/>
            <person name="LaButti K.M."/>
            <person name="Schmutz J."/>
            <person name="Jabbour D."/>
            <person name="Luo H."/>
            <person name="Baker S.E."/>
            <person name="Pisabarro A.G."/>
            <person name="Walton J.D."/>
            <person name="Blanchette R.A."/>
            <person name="Henrissat B."/>
            <person name="Martin F."/>
            <person name="Cullen D."/>
            <person name="Hibbett D.S."/>
            <person name="Grigoriev I.V."/>
        </authorList>
    </citation>
    <scope>NUCLEOTIDE SEQUENCE [LARGE SCALE GENOMIC DNA]</scope>
    <source>
        <strain evidence="12">MUCL 33604</strain>
    </source>
</reference>
<evidence type="ECO:0000256" key="6">
    <source>
        <dbReference type="ARBA" id="ARBA00022801"/>
    </source>
</evidence>
<dbReference type="PANTHER" id="PTHR21646">
    <property type="entry name" value="UBIQUITIN CARBOXYL-TERMINAL HYDROLASE"/>
    <property type="match status" value="1"/>
</dbReference>
<proteinExistence type="inferred from homology"/>
<feature type="compositionally biased region" description="Pro residues" evidence="8">
    <location>
        <begin position="709"/>
        <end position="722"/>
    </location>
</feature>
<feature type="compositionally biased region" description="Pro residues" evidence="8">
    <location>
        <begin position="667"/>
        <end position="676"/>
    </location>
</feature>
<dbReference type="STRING" id="933084.A0A067Q5P6"/>
<keyword evidence="7" id="KW-0788">Thiol protease</keyword>
<organism evidence="11 12">
    <name type="scientific">Jaapia argillacea MUCL 33604</name>
    <dbReference type="NCBI Taxonomy" id="933084"/>
    <lineage>
        <taxon>Eukaryota</taxon>
        <taxon>Fungi</taxon>
        <taxon>Dikarya</taxon>
        <taxon>Basidiomycota</taxon>
        <taxon>Agaricomycotina</taxon>
        <taxon>Agaricomycetes</taxon>
        <taxon>Agaricomycetidae</taxon>
        <taxon>Jaapiales</taxon>
        <taxon>Jaapiaceae</taxon>
        <taxon>Jaapia</taxon>
    </lineage>
</organism>